<proteinExistence type="predicted"/>
<keyword evidence="1" id="KW-0812">Transmembrane</keyword>
<sequence length="48" mass="5363">MADYKTQDLIWFIILFLLAPFILFLILLWLIIACPNEVLPGGSQAGAV</sequence>
<evidence type="ECO:0000256" key="1">
    <source>
        <dbReference type="SAM" id="Phobius"/>
    </source>
</evidence>
<dbReference type="AlphaFoldDB" id="A0A3N5B9V4"/>
<dbReference type="RefSeq" id="WP_170157766.1">
    <property type="nucleotide sequence ID" value="NZ_RKRE01000003.1"/>
</dbReference>
<comment type="caution">
    <text evidence="2">The sequence shown here is derived from an EMBL/GenBank/DDBJ whole genome shotgun (WGS) entry which is preliminary data.</text>
</comment>
<dbReference type="PROSITE" id="PS51257">
    <property type="entry name" value="PROKAR_LIPOPROTEIN"/>
    <property type="match status" value="1"/>
</dbReference>
<reference evidence="2 3" key="1">
    <citation type="submission" date="2018-11" db="EMBL/GenBank/DDBJ databases">
        <title>Genomic Encyclopedia of Type Strains, Phase IV (KMG-IV): sequencing the most valuable type-strain genomes for metagenomic binning, comparative biology and taxonomic classification.</title>
        <authorList>
            <person name="Goeker M."/>
        </authorList>
    </citation>
    <scope>NUCLEOTIDE SEQUENCE [LARGE SCALE GENOMIC DNA]</scope>
    <source>
        <strain evidence="2 3">DSM 102936</strain>
    </source>
</reference>
<keyword evidence="1" id="KW-1133">Transmembrane helix</keyword>
<dbReference type="EMBL" id="RKRE01000003">
    <property type="protein sequence ID" value="RPF42445.1"/>
    <property type="molecule type" value="Genomic_DNA"/>
</dbReference>
<name>A0A3N5B9V4_9THEO</name>
<feature type="transmembrane region" description="Helical" evidence="1">
    <location>
        <begin position="9"/>
        <end position="32"/>
    </location>
</feature>
<evidence type="ECO:0000313" key="2">
    <source>
        <dbReference type="EMBL" id="RPF42445.1"/>
    </source>
</evidence>
<keyword evidence="3" id="KW-1185">Reference proteome</keyword>
<accession>A0A3N5B9V4</accession>
<protein>
    <submittedName>
        <fullName evidence="2">Uncharacterized protein</fullName>
    </submittedName>
</protein>
<gene>
    <name evidence="2" type="ORF">EDD75_1546</name>
</gene>
<dbReference type="Proteomes" id="UP000282654">
    <property type="component" value="Unassembled WGS sequence"/>
</dbReference>
<evidence type="ECO:0000313" key="3">
    <source>
        <dbReference type="Proteomes" id="UP000282654"/>
    </source>
</evidence>
<organism evidence="2 3">
    <name type="scientific">Thermodesulfitimonas autotrophica</name>
    <dbReference type="NCBI Taxonomy" id="1894989"/>
    <lineage>
        <taxon>Bacteria</taxon>
        <taxon>Bacillati</taxon>
        <taxon>Bacillota</taxon>
        <taxon>Clostridia</taxon>
        <taxon>Thermoanaerobacterales</taxon>
        <taxon>Thermoanaerobacteraceae</taxon>
        <taxon>Thermodesulfitimonas</taxon>
    </lineage>
</organism>
<keyword evidence="1" id="KW-0472">Membrane</keyword>